<organism evidence="1 2">
    <name type="scientific">Periconia digitata</name>
    <dbReference type="NCBI Taxonomy" id="1303443"/>
    <lineage>
        <taxon>Eukaryota</taxon>
        <taxon>Fungi</taxon>
        <taxon>Dikarya</taxon>
        <taxon>Ascomycota</taxon>
        <taxon>Pezizomycotina</taxon>
        <taxon>Dothideomycetes</taxon>
        <taxon>Pleosporomycetidae</taxon>
        <taxon>Pleosporales</taxon>
        <taxon>Massarineae</taxon>
        <taxon>Periconiaceae</taxon>
        <taxon>Periconia</taxon>
    </lineage>
</organism>
<protein>
    <submittedName>
        <fullName evidence="1">Uncharacterized protein</fullName>
    </submittedName>
</protein>
<dbReference type="EMBL" id="CAOQHR010000008">
    <property type="protein sequence ID" value="CAI6337969.1"/>
    <property type="molecule type" value="Genomic_DNA"/>
</dbReference>
<accession>A0A9W4XN20</accession>
<dbReference type="Proteomes" id="UP001152607">
    <property type="component" value="Unassembled WGS sequence"/>
</dbReference>
<dbReference type="AlphaFoldDB" id="A0A9W4XN20"/>
<sequence length="83" mass="9667">MAVLSIRLVWSANVYRAKARTTSIAKAKCQRWLAHTPGEHPEHPSQPLKPQWHLASDTVGLVYLLLLPQYHHHFRSDYFLPRQ</sequence>
<gene>
    <name evidence="1" type="ORF">PDIGIT_LOCUS11089</name>
</gene>
<evidence type="ECO:0000313" key="2">
    <source>
        <dbReference type="Proteomes" id="UP001152607"/>
    </source>
</evidence>
<proteinExistence type="predicted"/>
<evidence type="ECO:0000313" key="1">
    <source>
        <dbReference type="EMBL" id="CAI6337969.1"/>
    </source>
</evidence>
<comment type="caution">
    <text evidence="1">The sequence shown here is derived from an EMBL/GenBank/DDBJ whole genome shotgun (WGS) entry which is preliminary data.</text>
</comment>
<keyword evidence="2" id="KW-1185">Reference proteome</keyword>
<reference evidence="1" key="1">
    <citation type="submission" date="2023-01" db="EMBL/GenBank/DDBJ databases">
        <authorList>
            <person name="Van Ghelder C."/>
            <person name="Rancurel C."/>
        </authorList>
    </citation>
    <scope>NUCLEOTIDE SEQUENCE</scope>
    <source>
        <strain evidence="1">CNCM I-4278</strain>
    </source>
</reference>
<name>A0A9W4XN20_9PLEO</name>